<protein>
    <submittedName>
        <fullName evidence="3">Uncharacterized protein</fullName>
    </submittedName>
</protein>
<feature type="region of interest" description="Disordered" evidence="1">
    <location>
        <begin position="122"/>
        <end position="145"/>
    </location>
</feature>
<reference evidence="3 4" key="1">
    <citation type="submission" date="2015-01" db="EMBL/GenBank/DDBJ databases">
        <title>The Genome Sequence of Ochroconis gallopava CBS43764.</title>
        <authorList>
            <consortium name="The Broad Institute Genomics Platform"/>
            <person name="Cuomo C."/>
            <person name="de Hoog S."/>
            <person name="Gorbushina A."/>
            <person name="Stielow B."/>
            <person name="Teixiera M."/>
            <person name="Abouelleil A."/>
            <person name="Chapman S.B."/>
            <person name="Priest M."/>
            <person name="Young S.K."/>
            <person name="Wortman J."/>
            <person name="Nusbaum C."/>
            <person name="Birren B."/>
        </authorList>
    </citation>
    <scope>NUCLEOTIDE SEQUENCE [LARGE SCALE GENOMIC DNA]</scope>
    <source>
        <strain evidence="3 4">CBS 43764</strain>
    </source>
</reference>
<accession>A0A0D2AI24</accession>
<dbReference type="STRING" id="253628.A0A0D2AI24"/>
<dbReference type="SUPFAM" id="SSF49503">
    <property type="entry name" value="Cupredoxins"/>
    <property type="match status" value="1"/>
</dbReference>
<dbReference type="PANTHER" id="PTHR34883">
    <property type="entry name" value="SERINE-RICH PROTEIN, PUTATIVE-RELATED-RELATED"/>
    <property type="match status" value="1"/>
</dbReference>
<feature type="compositionally biased region" description="Low complexity" evidence="1">
    <location>
        <begin position="127"/>
        <end position="136"/>
    </location>
</feature>
<name>A0A0D2AI24_9PEZI</name>
<dbReference type="VEuPathDB" id="FungiDB:PV09_02718"/>
<evidence type="ECO:0000256" key="2">
    <source>
        <dbReference type="SAM" id="SignalP"/>
    </source>
</evidence>
<dbReference type="RefSeq" id="XP_016216114.1">
    <property type="nucleotide sequence ID" value="XM_016355808.1"/>
</dbReference>
<dbReference type="PANTHER" id="PTHR34883:SF20">
    <property type="entry name" value="PHYTOCYANIN DOMAIN-CONTAINING PROTEIN"/>
    <property type="match status" value="1"/>
</dbReference>
<dbReference type="EMBL" id="KN847535">
    <property type="protein sequence ID" value="KIW06245.1"/>
    <property type="molecule type" value="Genomic_DNA"/>
</dbReference>
<dbReference type="RefSeq" id="XP_016216113.1">
    <property type="nucleotide sequence ID" value="XM_016355807.1"/>
</dbReference>
<dbReference type="InterPro" id="IPR008972">
    <property type="entry name" value="Cupredoxin"/>
</dbReference>
<evidence type="ECO:0000313" key="4">
    <source>
        <dbReference type="Proteomes" id="UP000053259"/>
    </source>
</evidence>
<proteinExistence type="predicted"/>
<organism evidence="3 4">
    <name type="scientific">Verruconis gallopava</name>
    <dbReference type="NCBI Taxonomy" id="253628"/>
    <lineage>
        <taxon>Eukaryota</taxon>
        <taxon>Fungi</taxon>
        <taxon>Dikarya</taxon>
        <taxon>Ascomycota</taxon>
        <taxon>Pezizomycotina</taxon>
        <taxon>Dothideomycetes</taxon>
        <taxon>Pleosporomycetidae</taxon>
        <taxon>Venturiales</taxon>
        <taxon>Sympoventuriaceae</taxon>
        <taxon>Verruconis</taxon>
    </lineage>
</organism>
<gene>
    <name evidence="3" type="ORF">PV09_02718</name>
</gene>
<dbReference type="Gene3D" id="2.60.40.420">
    <property type="entry name" value="Cupredoxins - blue copper proteins"/>
    <property type="match status" value="1"/>
</dbReference>
<feature type="region of interest" description="Disordered" evidence="1">
    <location>
        <begin position="160"/>
        <end position="202"/>
    </location>
</feature>
<evidence type="ECO:0000256" key="1">
    <source>
        <dbReference type="SAM" id="MobiDB-lite"/>
    </source>
</evidence>
<dbReference type="GeneID" id="27310691"/>
<dbReference type="HOGENOM" id="CLU_053381_1_2_1"/>
<dbReference type="CDD" id="cd00920">
    <property type="entry name" value="Cupredoxin"/>
    <property type="match status" value="1"/>
</dbReference>
<feature type="signal peptide" evidence="2">
    <location>
        <begin position="1"/>
        <end position="18"/>
    </location>
</feature>
<sequence>MVQIKSLSFLALASSALADVITVDVGSSGDVFSPNSVTAKDGDIVQFNFHGTHSVVQSDFSSPCSSTSNTAINSGTLSSGAFSVKINSTDPIWIFCGYARHCQSGMTMVINPPSSGDTLEAYTQAASSSGRSQSPSNVQGGIVGDASAFGTDSSSSSASASASGAASGTASSGSSSATTTASSTSGSSTASTTTSSSTSSTSSGAAEKVKVFGIAGVAGLLAALFA</sequence>
<evidence type="ECO:0000313" key="3">
    <source>
        <dbReference type="EMBL" id="KIW06245.1"/>
    </source>
</evidence>
<dbReference type="InterPro" id="IPR052953">
    <property type="entry name" value="Ser-rich/MCO-related"/>
</dbReference>
<dbReference type="EMBL" id="KN847535">
    <property type="protein sequence ID" value="KIW06244.1"/>
    <property type="molecule type" value="Genomic_DNA"/>
</dbReference>
<keyword evidence="4" id="KW-1185">Reference proteome</keyword>
<feature type="chain" id="PRO_5007395184" evidence="2">
    <location>
        <begin position="19"/>
        <end position="226"/>
    </location>
</feature>
<keyword evidence="2" id="KW-0732">Signal</keyword>
<dbReference type="OrthoDB" id="2331100at2759"/>
<dbReference type="Proteomes" id="UP000053259">
    <property type="component" value="Unassembled WGS sequence"/>
</dbReference>
<dbReference type="AlphaFoldDB" id="A0A0D2AI24"/>